<keyword evidence="2" id="KW-1185">Reference proteome</keyword>
<dbReference type="RefSeq" id="WP_188617968.1">
    <property type="nucleotide sequence ID" value="NZ_BMLV01000004.1"/>
</dbReference>
<dbReference type="Proteomes" id="UP000620064">
    <property type="component" value="Unassembled WGS sequence"/>
</dbReference>
<evidence type="ECO:0000313" key="1">
    <source>
        <dbReference type="EMBL" id="GGP05100.1"/>
    </source>
</evidence>
<comment type="caution">
    <text evidence="1">The sequence shown here is derived from an EMBL/GenBank/DDBJ whole genome shotgun (WGS) entry which is preliminary data.</text>
</comment>
<accession>A0ABQ2NJP6</accession>
<name>A0ABQ2NJP6_9FLAO</name>
<organism evidence="1 2">
    <name type="scientific">Cloacibacterium rupense</name>
    <dbReference type="NCBI Taxonomy" id="517423"/>
    <lineage>
        <taxon>Bacteria</taxon>
        <taxon>Pseudomonadati</taxon>
        <taxon>Bacteroidota</taxon>
        <taxon>Flavobacteriia</taxon>
        <taxon>Flavobacteriales</taxon>
        <taxon>Weeksellaceae</taxon>
    </lineage>
</organism>
<proteinExistence type="predicted"/>
<sequence length="73" mass="8280">MKVNSTMKKYIILTPEGQTLAPNAEVEVENLQVLGVVEGVRDENEAIIKLLQENSWIIDAEYNVAEFIVYELL</sequence>
<protein>
    <submittedName>
        <fullName evidence="1">Uncharacterized protein</fullName>
    </submittedName>
</protein>
<dbReference type="EMBL" id="BMLV01000004">
    <property type="protein sequence ID" value="GGP05100.1"/>
    <property type="molecule type" value="Genomic_DNA"/>
</dbReference>
<reference evidence="2" key="1">
    <citation type="journal article" date="2019" name="Int. J. Syst. Evol. Microbiol.">
        <title>The Global Catalogue of Microorganisms (GCM) 10K type strain sequencing project: providing services to taxonomists for standard genome sequencing and annotation.</title>
        <authorList>
            <consortium name="The Broad Institute Genomics Platform"/>
            <consortium name="The Broad Institute Genome Sequencing Center for Infectious Disease"/>
            <person name="Wu L."/>
            <person name="Ma J."/>
        </authorList>
    </citation>
    <scope>NUCLEOTIDE SEQUENCE [LARGE SCALE GENOMIC DNA]</scope>
    <source>
        <strain evidence="2">CGMCC 1.7656</strain>
    </source>
</reference>
<gene>
    <name evidence="1" type="ORF">GCM10010992_19950</name>
</gene>
<evidence type="ECO:0000313" key="2">
    <source>
        <dbReference type="Proteomes" id="UP000620064"/>
    </source>
</evidence>